<evidence type="ECO:0000256" key="1">
    <source>
        <dbReference type="SAM" id="Phobius"/>
    </source>
</evidence>
<sequence>MRVWTDASIYGAVIIGFIAQLFISLMRYEFDELKSKSTKFMKNSLLNLTVTVDYMKNKVKRYIYANFDAINTLILRQKGMK</sequence>
<evidence type="ECO:0000313" key="2">
    <source>
        <dbReference type="EMBL" id="SNY20644.1"/>
    </source>
</evidence>
<evidence type="ECO:0000313" key="3">
    <source>
        <dbReference type="Proteomes" id="UP000217726"/>
    </source>
</evidence>
<protein>
    <recommendedName>
        <fullName evidence="4">Transposase</fullName>
    </recommendedName>
</protein>
<organism evidence="2 3">
    <name type="scientific">Methanohalophilus euhalobius</name>
    <dbReference type="NCBI Taxonomy" id="51203"/>
    <lineage>
        <taxon>Archaea</taxon>
        <taxon>Methanobacteriati</taxon>
        <taxon>Methanobacteriota</taxon>
        <taxon>Stenosarchaea group</taxon>
        <taxon>Methanomicrobia</taxon>
        <taxon>Methanosarcinales</taxon>
        <taxon>Methanosarcinaceae</taxon>
        <taxon>Methanohalophilus</taxon>
    </lineage>
</organism>
<reference evidence="3" key="1">
    <citation type="submission" date="2017-09" db="EMBL/GenBank/DDBJ databases">
        <authorList>
            <person name="Varghese N."/>
            <person name="Submissions S."/>
        </authorList>
    </citation>
    <scope>NUCLEOTIDE SEQUENCE [LARGE SCALE GENOMIC DNA]</scope>
    <source>
        <strain evidence="3">WG-1MB</strain>
    </source>
</reference>
<dbReference type="AlphaFoldDB" id="A0A285GBT6"/>
<accession>A0A285GBT6</accession>
<feature type="transmembrane region" description="Helical" evidence="1">
    <location>
        <begin position="7"/>
        <end position="26"/>
    </location>
</feature>
<keyword evidence="1" id="KW-0472">Membrane</keyword>
<proteinExistence type="predicted"/>
<evidence type="ECO:0008006" key="4">
    <source>
        <dbReference type="Google" id="ProtNLM"/>
    </source>
</evidence>
<keyword evidence="3" id="KW-1185">Reference proteome</keyword>
<name>A0A285GBT6_9EURY</name>
<keyword evidence="1" id="KW-1133">Transmembrane helix</keyword>
<dbReference type="EMBL" id="OBDR01000011">
    <property type="protein sequence ID" value="SNY20644.1"/>
    <property type="molecule type" value="Genomic_DNA"/>
</dbReference>
<dbReference type="Proteomes" id="UP000217726">
    <property type="component" value="Unassembled WGS sequence"/>
</dbReference>
<keyword evidence="1" id="KW-0812">Transmembrane</keyword>
<gene>
    <name evidence="2" type="ORF">SAMN06295989_11141</name>
</gene>